<dbReference type="UniPathway" id="UPA00379">
    <property type="reaction ID" value="UER00551"/>
</dbReference>
<feature type="binding site" evidence="7">
    <location>
        <position position="319"/>
    </location>
    <ligand>
        <name>Fe(3+)</name>
        <dbReference type="ChEBI" id="CHEBI:29034"/>
    </ligand>
</feature>
<keyword evidence="10" id="KW-1185">Reference proteome</keyword>
<feature type="binding site" evidence="7">
    <location>
        <position position="181"/>
    </location>
    <ligand>
        <name>4-imidazolone-5-propanoate</name>
        <dbReference type="ChEBI" id="CHEBI:77893"/>
    </ligand>
</feature>
<dbReference type="GO" id="GO:0050480">
    <property type="term" value="F:imidazolonepropionase activity"/>
    <property type="evidence" value="ECO:0007669"/>
    <property type="project" value="UniProtKB-UniRule"/>
</dbReference>
<dbReference type="InterPro" id="IPR006680">
    <property type="entry name" value="Amidohydro-rel"/>
</dbReference>
<feature type="binding site" evidence="7">
    <location>
        <position position="245"/>
    </location>
    <ligand>
        <name>Zn(2+)</name>
        <dbReference type="ChEBI" id="CHEBI:29105"/>
    </ligand>
</feature>
<dbReference type="Proteomes" id="UP000569951">
    <property type="component" value="Unassembled WGS sequence"/>
</dbReference>
<evidence type="ECO:0000256" key="6">
    <source>
        <dbReference type="ARBA" id="ARBA00023004"/>
    </source>
</evidence>
<gene>
    <name evidence="7" type="primary">hutI</name>
    <name evidence="9" type="ORF">HNR42_001730</name>
</gene>
<feature type="binding site" evidence="7">
    <location>
        <position position="149"/>
    </location>
    <ligand>
        <name>4-imidazolone-5-propanoate</name>
        <dbReference type="ChEBI" id="CHEBI:77893"/>
    </ligand>
</feature>
<dbReference type="Pfam" id="PF01979">
    <property type="entry name" value="Amidohydro_1"/>
    <property type="match status" value="1"/>
</dbReference>
<dbReference type="AlphaFoldDB" id="A0A841I310"/>
<reference evidence="9 10" key="1">
    <citation type="submission" date="2020-08" db="EMBL/GenBank/DDBJ databases">
        <title>Genomic Encyclopedia of Type Strains, Phase IV (KMG-IV): sequencing the most valuable type-strain genomes for metagenomic binning, comparative biology and taxonomic classification.</title>
        <authorList>
            <person name="Goeker M."/>
        </authorList>
    </citation>
    <scope>NUCLEOTIDE SEQUENCE [LARGE SCALE GENOMIC DNA]</scope>
    <source>
        <strain evidence="9 10">DSM 21458</strain>
    </source>
</reference>
<keyword evidence="5 7" id="KW-0862">Zinc</keyword>
<dbReference type="GO" id="GO:0005506">
    <property type="term" value="F:iron ion binding"/>
    <property type="evidence" value="ECO:0007669"/>
    <property type="project" value="UniProtKB-UniRule"/>
</dbReference>
<proteinExistence type="inferred from homology"/>
<dbReference type="SUPFAM" id="SSF51556">
    <property type="entry name" value="Metallo-dependent hydrolases"/>
    <property type="match status" value="1"/>
</dbReference>
<evidence type="ECO:0000313" key="10">
    <source>
        <dbReference type="Proteomes" id="UP000569951"/>
    </source>
</evidence>
<feature type="binding site" evidence="7">
    <location>
        <position position="323"/>
    </location>
    <ligand>
        <name>N-formimidoyl-L-glutamate</name>
        <dbReference type="ChEBI" id="CHEBI:58928"/>
    </ligand>
</feature>
<evidence type="ECO:0000256" key="7">
    <source>
        <dbReference type="HAMAP-Rule" id="MF_00372"/>
    </source>
</evidence>
<dbReference type="GO" id="GO:0008270">
    <property type="term" value="F:zinc ion binding"/>
    <property type="evidence" value="ECO:0007669"/>
    <property type="project" value="UniProtKB-UniRule"/>
</dbReference>
<keyword evidence="7" id="KW-0963">Cytoplasm</keyword>
<evidence type="ECO:0000313" key="9">
    <source>
        <dbReference type="EMBL" id="MBB6098305.1"/>
    </source>
</evidence>
<feature type="binding site" evidence="7">
    <location>
        <position position="77"/>
    </location>
    <ligand>
        <name>Zn(2+)</name>
        <dbReference type="ChEBI" id="CHEBI:29105"/>
    </ligand>
</feature>
<feature type="binding site" evidence="7">
    <location>
        <position position="149"/>
    </location>
    <ligand>
        <name>N-formimidoyl-L-glutamate</name>
        <dbReference type="ChEBI" id="CHEBI:58928"/>
    </ligand>
</feature>
<comment type="caution">
    <text evidence="9">The sequence shown here is derived from an EMBL/GenBank/DDBJ whole genome shotgun (WGS) entry which is preliminary data.</text>
</comment>
<feature type="binding site" evidence="7">
    <location>
        <position position="319"/>
    </location>
    <ligand>
        <name>Zn(2+)</name>
        <dbReference type="ChEBI" id="CHEBI:29105"/>
    </ligand>
</feature>
<feature type="domain" description="Amidohydrolase-related" evidence="8">
    <location>
        <begin position="69"/>
        <end position="404"/>
    </location>
</feature>
<sequence>MNAELLLVGISQLATPQGSAPARGNRQSEVRVIEDAALALEGGRVVWAGPRSGWPGSARETRDLGGRAVVPGLVDPHTHAVWAGDRLADFEARARGDGYEAILARGGGIRSTVRATAAASVQELVDLARPRLEALLRSGATTVEVKSGYGLEPEAELRALEAVAALRAHTPLELIPTLLIHVPPAEAQRRARYLEAVCAELVPEVARRGLADAVDVFVEREAFSAAEAERILEAAHRAGLRSKLHADQFHAVGGTELAVRLGSLSVDHLEASGPDQIAALAAGSTVATVLPGVSLHLGLPGAPGRALIDAGAAVAVGSDLNPGSSPLASSALPAALAVRLCGLTPAEALTAATLNAACALGLGDRGRLEAGARADFVVLTARDWRALIYDLSGRSAAEVWISGRCAARNTEGVTL</sequence>
<dbReference type="GO" id="GO:0019557">
    <property type="term" value="P:L-histidine catabolic process to glutamate and formate"/>
    <property type="evidence" value="ECO:0007669"/>
    <property type="project" value="UniProtKB-UniPathway"/>
</dbReference>
<keyword evidence="4 7" id="KW-0369">Histidine metabolism</keyword>
<dbReference type="PANTHER" id="PTHR42752:SF1">
    <property type="entry name" value="IMIDAZOLONEPROPIONASE-RELATED"/>
    <property type="match status" value="1"/>
</dbReference>
<comment type="cofactor">
    <cofactor evidence="7">
        <name>Zn(2+)</name>
        <dbReference type="ChEBI" id="CHEBI:29105"/>
    </cofactor>
    <cofactor evidence="7">
        <name>Fe(3+)</name>
        <dbReference type="ChEBI" id="CHEBI:29034"/>
    </cofactor>
    <text evidence="7">Binds 1 zinc or iron ion per subunit.</text>
</comment>
<feature type="binding site" evidence="7">
    <location>
        <position position="248"/>
    </location>
    <ligand>
        <name>4-imidazolone-5-propanoate</name>
        <dbReference type="ChEBI" id="CHEBI:77893"/>
    </ligand>
</feature>
<feature type="binding site" evidence="7">
    <location>
        <position position="77"/>
    </location>
    <ligand>
        <name>Fe(3+)</name>
        <dbReference type="ChEBI" id="CHEBI:29034"/>
    </ligand>
</feature>
<dbReference type="PANTHER" id="PTHR42752">
    <property type="entry name" value="IMIDAZOLONEPROPIONASE"/>
    <property type="match status" value="1"/>
</dbReference>
<comment type="similarity">
    <text evidence="7">Belongs to the metallo-dependent hydrolases superfamily. HutI family.</text>
</comment>
<dbReference type="EC" id="3.5.2.7" evidence="1 7"/>
<name>A0A841I310_9DEIO</name>
<evidence type="ECO:0000256" key="5">
    <source>
        <dbReference type="ARBA" id="ARBA00022833"/>
    </source>
</evidence>
<evidence type="ECO:0000256" key="3">
    <source>
        <dbReference type="ARBA" id="ARBA00022801"/>
    </source>
</evidence>
<comment type="pathway">
    <text evidence="7">Amino-acid degradation; L-histidine degradation into L-glutamate; N-formimidoyl-L-glutamate from L-histidine: step 3/3.</text>
</comment>
<dbReference type="RefSeq" id="WP_183986573.1">
    <property type="nucleotide sequence ID" value="NZ_JACHHG010000005.1"/>
</dbReference>
<dbReference type="HAMAP" id="MF_00372">
    <property type="entry name" value="HutI"/>
    <property type="match status" value="1"/>
</dbReference>
<organism evidence="9 10">
    <name type="scientific">Deinobacterium chartae</name>
    <dbReference type="NCBI Taxonomy" id="521158"/>
    <lineage>
        <taxon>Bacteria</taxon>
        <taxon>Thermotogati</taxon>
        <taxon>Deinococcota</taxon>
        <taxon>Deinococci</taxon>
        <taxon>Deinococcales</taxon>
        <taxon>Deinococcaceae</taxon>
        <taxon>Deinobacterium</taxon>
    </lineage>
</organism>
<evidence type="ECO:0000259" key="8">
    <source>
        <dbReference type="Pfam" id="PF01979"/>
    </source>
</evidence>
<dbReference type="GO" id="GO:0005737">
    <property type="term" value="C:cytoplasm"/>
    <property type="evidence" value="ECO:0007669"/>
    <property type="project" value="UniProtKB-SubCell"/>
</dbReference>
<feature type="binding site" evidence="7">
    <location>
        <position position="245"/>
    </location>
    <ligand>
        <name>Fe(3+)</name>
        <dbReference type="ChEBI" id="CHEBI:29034"/>
    </ligand>
</feature>
<dbReference type="EMBL" id="JACHHG010000005">
    <property type="protein sequence ID" value="MBB6098305.1"/>
    <property type="molecule type" value="Genomic_DNA"/>
</dbReference>
<evidence type="ECO:0000256" key="4">
    <source>
        <dbReference type="ARBA" id="ARBA00022808"/>
    </source>
</evidence>
<dbReference type="Gene3D" id="2.30.40.10">
    <property type="entry name" value="Urease, subunit C, domain 1"/>
    <property type="match status" value="1"/>
</dbReference>
<dbReference type="GO" id="GO:0019556">
    <property type="term" value="P:L-histidine catabolic process to glutamate and formamide"/>
    <property type="evidence" value="ECO:0007669"/>
    <property type="project" value="UniProtKB-UniRule"/>
</dbReference>
<feature type="binding site" evidence="7">
    <location>
        <position position="86"/>
    </location>
    <ligand>
        <name>4-imidazolone-5-propanoate</name>
        <dbReference type="ChEBI" id="CHEBI:77893"/>
    </ligand>
</feature>
<keyword evidence="3 7" id="KW-0378">Hydrolase</keyword>
<comment type="subcellular location">
    <subcellularLocation>
        <location evidence="7">Cytoplasm</location>
    </subcellularLocation>
</comment>
<dbReference type="InterPro" id="IPR005920">
    <property type="entry name" value="HutI"/>
</dbReference>
<comment type="catalytic activity">
    <reaction evidence="7">
        <text>4-imidazolone-5-propanoate + H2O = N-formimidoyl-L-glutamate</text>
        <dbReference type="Rhea" id="RHEA:23660"/>
        <dbReference type="ChEBI" id="CHEBI:15377"/>
        <dbReference type="ChEBI" id="CHEBI:58928"/>
        <dbReference type="ChEBI" id="CHEBI:77893"/>
        <dbReference type="EC" id="3.5.2.7"/>
    </reaction>
</comment>
<dbReference type="NCBIfam" id="TIGR01224">
    <property type="entry name" value="hutI"/>
    <property type="match status" value="1"/>
</dbReference>
<dbReference type="InterPro" id="IPR032466">
    <property type="entry name" value="Metal_Hydrolase"/>
</dbReference>
<accession>A0A841I310</accession>
<feature type="binding site" evidence="7">
    <location>
        <position position="321"/>
    </location>
    <ligand>
        <name>N-formimidoyl-L-glutamate</name>
        <dbReference type="ChEBI" id="CHEBI:58928"/>
    </ligand>
</feature>
<evidence type="ECO:0000256" key="1">
    <source>
        <dbReference type="ARBA" id="ARBA00012864"/>
    </source>
</evidence>
<feature type="binding site" evidence="7">
    <location>
        <position position="324"/>
    </location>
    <ligand>
        <name>4-imidazolone-5-propanoate</name>
        <dbReference type="ChEBI" id="CHEBI:77893"/>
    </ligand>
</feature>
<keyword evidence="2 7" id="KW-0479">Metal-binding</keyword>
<protein>
    <recommendedName>
        <fullName evidence="1 7">Imidazolonepropionase</fullName>
        <ecNumber evidence="1 7">3.5.2.7</ecNumber>
    </recommendedName>
    <alternativeName>
        <fullName evidence="7">Imidazolone-5-propionate hydrolase</fullName>
    </alternativeName>
</protein>
<keyword evidence="6 7" id="KW-0408">Iron</keyword>
<comment type="function">
    <text evidence="7">Catalyzes the hydrolytic cleavage of the carbon-nitrogen bond in imidazolone-5-propanoate to yield N-formimidoyl-L-glutamate. It is the third step in the universal histidine degradation pathway.</text>
</comment>
<dbReference type="InterPro" id="IPR011059">
    <property type="entry name" value="Metal-dep_hydrolase_composite"/>
</dbReference>
<feature type="binding site" evidence="7">
    <location>
        <position position="79"/>
    </location>
    <ligand>
        <name>Zn(2+)</name>
        <dbReference type="ChEBI" id="CHEBI:29105"/>
    </ligand>
</feature>
<evidence type="ECO:0000256" key="2">
    <source>
        <dbReference type="ARBA" id="ARBA00022723"/>
    </source>
</evidence>
<dbReference type="SUPFAM" id="SSF51338">
    <property type="entry name" value="Composite domain of metallo-dependent hydrolases"/>
    <property type="match status" value="1"/>
</dbReference>
<feature type="binding site" evidence="7">
    <location>
        <position position="79"/>
    </location>
    <ligand>
        <name>Fe(3+)</name>
        <dbReference type="ChEBI" id="CHEBI:29034"/>
    </ligand>
</feature>
<dbReference type="Gene3D" id="3.20.20.140">
    <property type="entry name" value="Metal-dependent hydrolases"/>
    <property type="match status" value="1"/>
</dbReference>